<evidence type="ECO:0000313" key="10">
    <source>
        <dbReference type="Proteomes" id="UP000677804"/>
    </source>
</evidence>
<keyword evidence="10" id="KW-1185">Reference proteome</keyword>
<evidence type="ECO:0000256" key="2">
    <source>
        <dbReference type="ARBA" id="ARBA00022475"/>
    </source>
</evidence>
<keyword evidence="4 7" id="KW-1133">Transmembrane helix</keyword>
<comment type="subcellular location">
    <subcellularLocation>
        <location evidence="1">Cell membrane</location>
        <topology evidence="1">Multi-pass membrane protein</topology>
    </subcellularLocation>
</comment>
<evidence type="ECO:0000256" key="3">
    <source>
        <dbReference type="ARBA" id="ARBA00022692"/>
    </source>
</evidence>
<dbReference type="PANTHER" id="PTHR40077:SF1">
    <property type="entry name" value="MEMBRANE PROTEIN"/>
    <property type="match status" value="1"/>
</dbReference>
<dbReference type="NCBIfam" id="TIGR03954">
    <property type="entry name" value="integ_memb_HG"/>
    <property type="match status" value="1"/>
</dbReference>
<accession>A0ABX8DCJ6</accession>
<dbReference type="RefSeq" id="WP_207342103.1">
    <property type="nucleotide sequence ID" value="NZ_CP074405.1"/>
</dbReference>
<dbReference type="InterPro" id="IPR023845">
    <property type="entry name" value="DUF3817_TM"/>
</dbReference>
<feature type="transmembrane region" description="Helical" evidence="7">
    <location>
        <begin position="33"/>
        <end position="54"/>
    </location>
</feature>
<dbReference type="Pfam" id="PF12823">
    <property type="entry name" value="DUF3817"/>
    <property type="match status" value="1"/>
</dbReference>
<dbReference type="EMBL" id="CP074405">
    <property type="protein sequence ID" value="QVI63837.1"/>
    <property type="molecule type" value="Genomic_DNA"/>
</dbReference>
<evidence type="ECO:0000256" key="5">
    <source>
        <dbReference type="ARBA" id="ARBA00023136"/>
    </source>
</evidence>
<evidence type="ECO:0000256" key="4">
    <source>
        <dbReference type="ARBA" id="ARBA00022989"/>
    </source>
</evidence>
<feature type="domain" description="DUF3817" evidence="8">
    <location>
        <begin position="32"/>
        <end position="119"/>
    </location>
</feature>
<evidence type="ECO:0000313" key="9">
    <source>
        <dbReference type="EMBL" id="QVI63837.1"/>
    </source>
</evidence>
<gene>
    <name evidence="9" type="ORF">KG103_08455</name>
</gene>
<keyword evidence="2" id="KW-1003">Cell membrane</keyword>
<evidence type="ECO:0000256" key="6">
    <source>
        <dbReference type="SAM" id="MobiDB-lite"/>
    </source>
</evidence>
<feature type="transmembrane region" description="Helical" evidence="7">
    <location>
        <begin position="94"/>
        <end position="113"/>
    </location>
</feature>
<keyword evidence="5 7" id="KW-0472">Membrane</keyword>
<dbReference type="Proteomes" id="UP000677804">
    <property type="component" value="Chromosome"/>
</dbReference>
<proteinExistence type="predicted"/>
<protein>
    <submittedName>
        <fullName evidence="9">DUF3817 domain-containing protein</fullName>
    </submittedName>
</protein>
<organism evidence="9 10">
    <name type="scientific">Cellulomonas wangleii</name>
    <dbReference type="NCBI Taxonomy" id="2816956"/>
    <lineage>
        <taxon>Bacteria</taxon>
        <taxon>Bacillati</taxon>
        <taxon>Actinomycetota</taxon>
        <taxon>Actinomycetes</taxon>
        <taxon>Micrococcales</taxon>
        <taxon>Cellulomonadaceae</taxon>
        <taxon>Cellulomonas</taxon>
    </lineage>
</organism>
<evidence type="ECO:0000256" key="1">
    <source>
        <dbReference type="ARBA" id="ARBA00004651"/>
    </source>
</evidence>
<sequence length="139" mass="14538">MPASTPAPSVPAASPSVPAGAAPVRPVDRVGRLFAVVALVEAFTWAGLLVGMVLKHVTQTTELGVAVFGRLHGGAFLLYVVVALVAAVRLRWPWWVAGLALAAAVPPLVTLPLERWLRRTGRLARPVPTDDDLAAVPGT</sequence>
<dbReference type="PANTHER" id="PTHR40077">
    <property type="entry name" value="MEMBRANE PROTEIN-RELATED"/>
    <property type="match status" value="1"/>
</dbReference>
<evidence type="ECO:0000256" key="7">
    <source>
        <dbReference type="SAM" id="Phobius"/>
    </source>
</evidence>
<feature type="region of interest" description="Disordered" evidence="6">
    <location>
        <begin position="1"/>
        <end position="21"/>
    </location>
</feature>
<evidence type="ECO:0000259" key="8">
    <source>
        <dbReference type="Pfam" id="PF12823"/>
    </source>
</evidence>
<feature type="transmembrane region" description="Helical" evidence="7">
    <location>
        <begin position="66"/>
        <end position="88"/>
    </location>
</feature>
<name>A0ABX8DCJ6_9CELL</name>
<reference evidence="9 10" key="1">
    <citation type="submission" date="2021-05" db="EMBL/GenBank/DDBJ databases">
        <title>Novel species in genus Cellulomonas.</title>
        <authorList>
            <person name="Zhang G."/>
        </authorList>
    </citation>
    <scope>NUCLEOTIDE SEQUENCE [LARGE SCALE GENOMIC DNA]</scope>
    <source>
        <strain evidence="10">zg-ZUI222</strain>
    </source>
</reference>
<keyword evidence="3 7" id="KW-0812">Transmembrane</keyword>